<reference evidence="2 3" key="1">
    <citation type="journal article" date="2013" name="BMC Genomics">
        <title>Comparative genomics reveals distinct host-interacting traits of three major human-associated propionibacteria.</title>
        <authorList>
            <person name="Mak T.N."/>
            <person name="Schmid M."/>
            <person name="Brzuszkiewicz E."/>
            <person name="Zeng G."/>
            <person name="Meyer R."/>
            <person name="Sfanos K.S."/>
            <person name="Brinkmann V."/>
            <person name="Meyer T.F."/>
            <person name="Bruggemann H."/>
        </authorList>
    </citation>
    <scope>NUCLEOTIDE SEQUENCE [LARGE SCALE GENOMIC DNA]</scope>
    <source>
        <strain evidence="2 3">DSM 20700</strain>
    </source>
</reference>
<comment type="caution">
    <text evidence="2">The sequence shown here is derived from an EMBL/GenBank/DDBJ whole genome shotgun (WGS) entry which is preliminary data.</text>
</comment>
<feature type="non-terminal residue" evidence="2">
    <location>
        <position position="1"/>
    </location>
</feature>
<organism evidence="2 3">
    <name type="scientific">Cutibacterium granulosum DSM 20700</name>
    <dbReference type="NCBI Taxonomy" id="1160719"/>
    <lineage>
        <taxon>Bacteria</taxon>
        <taxon>Bacillati</taxon>
        <taxon>Actinomycetota</taxon>
        <taxon>Actinomycetes</taxon>
        <taxon>Propionibacteriales</taxon>
        <taxon>Propionibacteriaceae</taxon>
        <taxon>Cutibacterium</taxon>
    </lineage>
</organism>
<keyword evidence="3" id="KW-1185">Reference proteome</keyword>
<accession>U1GDH9</accession>
<name>U1GDH9_9ACTN</name>
<dbReference type="AlphaFoldDB" id="U1GDH9"/>
<protein>
    <submittedName>
        <fullName evidence="2">ABC transporter ATP-binding protein</fullName>
    </submittedName>
</protein>
<dbReference type="Proteomes" id="UP000016307">
    <property type="component" value="Unassembled WGS sequence"/>
</dbReference>
<gene>
    <name evidence="2" type="ORF">H641_09658</name>
</gene>
<dbReference type="GO" id="GO:0005524">
    <property type="term" value="F:ATP binding"/>
    <property type="evidence" value="ECO:0007669"/>
    <property type="project" value="UniProtKB-KW"/>
</dbReference>
<feature type="region of interest" description="Disordered" evidence="1">
    <location>
        <begin position="38"/>
        <end position="57"/>
    </location>
</feature>
<keyword evidence="2" id="KW-0067">ATP-binding</keyword>
<evidence type="ECO:0000313" key="3">
    <source>
        <dbReference type="Proteomes" id="UP000016307"/>
    </source>
</evidence>
<evidence type="ECO:0000256" key="1">
    <source>
        <dbReference type="SAM" id="MobiDB-lite"/>
    </source>
</evidence>
<proteinExistence type="predicted"/>
<sequence>CTSSPAFSPQVAKVFHPADLLTVNDVRAARSLITVQGLTSTDVPPDGGSPSVWKTLR</sequence>
<keyword evidence="2" id="KW-0547">Nucleotide-binding</keyword>
<evidence type="ECO:0000313" key="2">
    <source>
        <dbReference type="EMBL" id="ERF55054.1"/>
    </source>
</evidence>
<dbReference type="EMBL" id="AOSS01000350">
    <property type="protein sequence ID" value="ERF55054.1"/>
    <property type="molecule type" value="Genomic_DNA"/>
</dbReference>